<feature type="domain" description="Plasmid pRiA4b Orf3-like" evidence="1">
    <location>
        <begin position="7"/>
        <end position="177"/>
    </location>
</feature>
<reference evidence="2" key="1">
    <citation type="journal article" date="2015" name="Nature">
        <title>Complex archaea that bridge the gap between prokaryotes and eukaryotes.</title>
        <authorList>
            <person name="Spang A."/>
            <person name="Saw J.H."/>
            <person name="Jorgensen S.L."/>
            <person name="Zaremba-Niedzwiedzka K."/>
            <person name="Martijn J."/>
            <person name="Lind A.E."/>
            <person name="van Eijk R."/>
            <person name="Schleper C."/>
            <person name="Guy L."/>
            <person name="Ettema T.J."/>
        </authorList>
    </citation>
    <scope>NUCLEOTIDE SEQUENCE</scope>
</reference>
<name>A0A0F9V8X5_9ZZZZ</name>
<dbReference type="InterPro" id="IPR012912">
    <property type="entry name" value="Plasmid_pRiA4b_Orf3-like"/>
</dbReference>
<dbReference type="Gene3D" id="3.10.290.30">
    <property type="entry name" value="MM3350-like"/>
    <property type="match status" value="1"/>
</dbReference>
<dbReference type="InterPro" id="IPR024047">
    <property type="entry name" value="MM3350-like_sf"/>
</dbReference>
<proteinExistence type="predicted"/>
<evidence type="ECO:0000259" key="1">
    <source>
        <dbReference type="Pfam" id="PF07929"/>
    </source>
</evidence>
<protein>
    <recommendedName>
        <fullName evidence="1">Plasmid pRiA4b Orf3-like domain-containing protein</fullName>
    </recommendedName>
</protein>
<dbReference type="EMBL" id="LAZR01000413">
    <property type="protein sequence ID" value="KKN70006.1"/>
    <property type="molecule type" value="Genomic_DNA"/>
</dbReference>
<comment type="caution">
    <text evidence="2">The sequence shown here is derived from an EMBL/GenBank/DDBJ whole genome shotgun (WGS) entry which is preliminary data.</text>
</comment>
<accession>A0A0F9V8X5</accession>
<evidence type="ECO:0000313" key="2">
    <source>
        <dbReference type="EMBL" id="KKN70006.1"/>
    </source>
</evidence>
<dbReference type="SUPFAM" id="SSF159941">
    <property type="entry name" value="MM3350-like"/>
    <property type="match status" value="1"/>
</dbReference>
<organism evidence="2">
    <name type="scientific">marine sediment metagenome</name>
    <dbReference type="NCBI Taxonomy" id="412755"/>
    <lineage>
        <taxon>unclassified sequences</taxon>
        <taxon>metagenomes</taxon>
        <taxon>ecological metagenomes</taxon>
    </lineage>
</organism>
<dbReference type="PANTHER" id="PTHR41878:SF1">
    <property type="entry name" value="TNPR PROTEIN"/>
    <property type="match status" value="1"/>
</dbReference>
<gene>
    <name evidence="2" type="ORF">LCGC14_0435510</name>
</gene>
<dbReference type="Pfam" id="PF07929">
    <property type="entry name" value="PRiA4_ORF3"/>
    <property type="match status" value="1"/>
</dbReference>
<dbReference type="AlphaFoldDB" id="A0A0F9V8X5"/>
<dbReference type="PANTHER" id="PTHR41878">
    <property type="entry name" value="LEXA REPRESSOR-RELATED"/>
    <property type="match status" value="1"/>
</dbReference>
<sequence length="205" mass="23495">MSDGDRIARLKIELDDWDPAIWRRVEVPLTMTLKGLHDVVQAVMPFQDYHLFEFRADDKRYAIPDPEWDSFGDKTWSAKTTRLAALIDRGVSELAYTYDFGDDWRHTITVEQIGEADPATEYPRFVEGERRAPPEDVGGLPGFELFLDTIADPDHEEHDDLMRWSGGSFDPETLDADAVQKRVAKLARRRTIGKAAFAKSRNRIN</sequence>